<dbReference type="OrthoDB" id="9812729at2"/>
<dbReference type="RefSeq" id="WP_123254360.1">
    <property type="nucleotide sequence ID" value="NZ_RBED01000070.1"/>
</dbReference>
<proteinExistence type="predicted"/>
<reference evidence="4 5" key="1">
    <citation type="submission" date="2018-10" db="EMBL/GenBank/DDBJ databases">
        <title>Genome sequencing of Arthrobacter oryzae TNB02.</title>
        <authorList>
            <person name="Cho Y.-J."/>
            <person name="Cho A."/>
            <person name="Kim O.-S."/>
        </authorList>
    </citation>
    <scope>NUCLEOTIDE SEQUENCE [LARGE SCALE GENOMIC DNA]</scope>
    <source>
        <strain evidence="4 5">TNB02</strain>
    </source>
</reference>
<organism evidence="4 5">
    <name type="scientific">Arthrobacter oryzae</name>
    <dbReference type="NCBI Taxonomy" id="409290"/>
    <lineage>
        <taxon>Bacteria</taxon>
        <taxon>Bacillati</taxon>
        <taxon>Actinomycetota</taxon>
        <taxon>Actinomycetes</taxon>
        <taxon>Micrococcales</taxon>
        <taxon>Micrococcaceae</taxon>
        <taxon>Arthrobacter</taxon>
    </lineage>
</organism>
<dbReference type="InterPro" id="IPR002881">
    <property type="entry name" value="DUF58"/>
</dbReference>
<feature type="compositionally biased region" description="Low complexity" evidence="1">
    <location>
        <begin position="355"/>
        <end position="369"/>
    </location>
</feature>
<sequence>MALMDRFPRHVFSSRGWGLLAAGALALLAAHITGRRDLLALATLLIFLPLLALAGTRLLRPQFRVYREFSPSTVETSARSTVRLAVARSAAGSGHALMEERLPPRFGESPAFRFPSRSSLGGTSYYEYHLRSRKRGQFLIGPVTAEISDPFGLARRRQAIDDGDLLTVTPAAVDLSPTGLAGARGYDGATPTRAGANPSNDDIMTREYRQGDPMRRVHWPATARHGALMVRQEESVATPEATIIMDQRRSAYPDGGPPPRPGARRSGDRGGHEPVTCDAFEWAVTAVMSVSAHLSGRNYKLRCLDVSGSPAFLLSPSAPEPAAEEYAGASGLQSVAESLAAIQLSGAPPHRRDNTTTPDPVTGVPVTGSGPLPFDDRLMDKLAAHRQRGPILAVTGMLTLAEARALSPAAGLGANAFAIVITDGTPDTDAVLDALRLGGWRAVAVTAATALPSAWAAYDEDTAGAPAAAGQRGAGDRR</sequence>
<name>A0A3N0C614_9MICC</name>
<dbReference type="AlphaFoldDB" id="A0A3N0C614"/>
<protein>
    <submittedName>
        <fullName evidence="4">DUF58 domain-containing protein</fullName>
    </submittedName>
</protein>
<dbReference type="PANTHER" id="PTHR34351:SF1">
    <property type="entry name" value="SLR1927 PROTEIN"/>
    <property type="match status" value="1"/>
</dbReference>
<evidence type="ECO:0000259" key="3">
    <source>
        <dbReference type="Pfam" id="PF01882"/>
    </source>
</evidence>
<keyword evidence="2" id="KW-0472">Membrane</keyword>
<dbReference type="Proteomes" id="UP000273807">
    <property type="component" value="Unassembled WGS sequence"/>
</dbReference>
<evidence type="ECO:0000256" key="2">
    <source>
        <dbReference type="SAM" id="Phobius"/>
    </source>
</evidence>
<evidence type="ECO:0000256" key="1">
    <source>
        <dbReference type="SAM" id="MobiDB-lite"/>
    </source>
</evidence>
<accession>A0A3N0C614</accession>
<dbReference type="PANTHER" id="PTHR34351">
    <property type="entry name" value="SLR1927 PROTEIN-RELATED"/>
    <property type="match status" value="1"/>
</dbReference>
<feature type="region of interest" description="Disordered" evidence="1">
    <location>
        <begin position="184"/>
        <end position="203"/>
    </location>
</feature>
<dbReference type="Pfam" id="PF01882">
    <property type="entry name" value="DUF58"/>
    <property type="match status" value="1"/>
</dbReference>
<gene>
    <name evidence="4" type="ORF">D7003_04975</name>
</gene>
<comment type="caution">
    <text evidence="4">The sequence shown here is derived from an EMBL/GenBank/DDBJ whole genome shotgun (WGS) entry which is preliminary data.</text>
</comment>
<feature type="region of interest" description="Disordered" evidence="1">
    <location>
        <begin position="246"/>
        <end position="272"/>
    </location>
</feature>
<keyword evidence="2" id="KW-1133">Transmembrane helix</keyword>
<evidence type="ECO:0000313" key="5">
    <source>
        <dbReference type="Proteomes" id="UP000273807"/>
    </source>
</evidence>
<dbReference type="EMBL" id="RBED01000070">
    <property type="protein sequence ID" value="RNL58129.1"/>
    <property type="molecule type" value="Genomic_DNA"/>
</dbReference>
<keyword evidence="5" id="KW-1185">Reference proteome</keyword>
<feature type="domain" description="DUF58" evidence="3">
    <location>
        <begin position="205"/>
        <end position="250"/>
    </location>
</feature>
<feature type="transmembrane region" description="Helical" evidence="2">
    <location>
        <begin position="12"/>
        <end position="32"/>
    </location>
</feature>
<feature type="region of interest" description="Disordered" evidence="1">
    <location>
        <begin position="346"/>
        <end position="369"/>
    </location>
</feature>
<evidence type="ECO:0000313" key="4">
    <source>
        <dbReference type="EMBL" id="RNL58129.1"/>
    </source>
</evidence>
<keyword evidence="2" id="KW-0812">Transmembrane</keyword>
<feature type="transmembrane region" description="Helical" evidence="2">
    <location>
        <begin position="38"/>
        <end position="59"/>
    </location>
</feature>